<accession>A0A3N4PMG9</accession>
<protein>
    <submittedName>
        <fullName evidence="2">Uncharacterized protein</fullName>
    </submittedName>
</protein>
<evidence type="ECO:0000313" key="3">
    <source>
        <dbReference type="Proteomes" id="UP000278351"/>
    </source>
</evidence>
<name>A0A3N4PMG9_9BACT</name>
<proteinExistence type="predicted"/>
<gene>
    <name evidence="2" type="ORF">EGT74_24340</name>
</gene>
<organism evidence="2 3">
    <name type="scientific">Chitinophaga lutea</name>
    <dbReference type="NCBI Taxonomy" id="2488634"/>
    <lineage>
        <taxon>Bacteria</taxon>
        <taxon>Pseudomonadati</taxon>
        <taxon>Bacteroidota</taxon>
        <taxon>Chitinophagia</taxon>
        <taxon>Chitinophagales</taxon>
        <taxon>Chitinophagaceae</taxon>
        <taxon>Chitinophaga</taxon>
    </lineage>
</organism>
<sequence length="77" mass="8654">MRRLSATSAALVNALETLFWPNKDLPFPWQKLLIYFIGNSCILFLSVRVFHQVDTPAVLILFASDQAPVGYPFAITV</sequence>
<reference evidence="2 3" key="1">
    <citation type="submission" date="2018-11" db="EMBL/GenBank/DDBJ databases">
        <title>Chitinophaga lutea sp.nov., isolate from arsenic contaminated soil.</title>
        <authorList>
            <person name="Zong Y."/>
        </authorList>
    </citation>
    <scope>NUCLEOTIDE SEQUENCE [LARGE SCALE GENOMIC DNA]</scope>
    <source>
        <strain evidence="2 3">ZY74</strain>
    </source>
</reference>
<evidence type="ECO:0000256" key="1">
    <source>
        <dbReference type="SAM" id="Phobius"/>
    </source>
</evidence>
<keyword evidence="1" id="KW-1133">Transmembrane helix</keyword>
<evidence type="ECO:0000313" key="2">
    <source>
        <dbReference type="EMBL" id="RPE05517.1"/>
    </source>
</evidence>
<dbReference type="AlphaFoldDB" id="A0A3N4PMG9"/>
<dbReference type="Proteomes" id="UP000278351">
    <property type="component" value="Unassembled WGS sequence"/>
</dbReference>
<dbReference type="EMBL" id="RPDH01000003">
    <property type="protein sequence ID" value="RPE05517.1"/>
    <property type="molecule type" value="Genomic_DNA"/>
</dbReference>
<keyword evidence="1" id="KW-0812">Transmembrane</keyword>
<feature type="transmembrane region" description="Helical" evidence="1">
    <location>
        <begin position="33"/>
        <end position="50"/>
    </location>
</feature>
<comment type="caution">
    <text evidence="2">The sequence shown here is derived from an EMBL/GenBank/DDBJ whole genome shotgun (WGS) entry which is preliminary data.</text>
</comment>
<keyword evidence="1" id="KW-0472">Membrane</keyword>
<keyword evidence="3" id="KW-1185">Reference proteome</keyword>